<dbReference type="Gene3D" id="3.40.720.10">
    <property type="entry name" value="Alkaline Phosphatase, subunit A"/>
    <property type="match status" value="1"/>
</dbReference>
<sequence>MKINIHASLLLLGPLLLGGCNRHENEKTADTPAPTPVHIVVIGSDGFSAETLRNHPGSFPHIEAMMKNGSFTLKHRSVLPSSSAANWASMLMGASPELHGYTTWGSKHPDLPPRETGSYGRFPGIFGLIRSATPNATTGYFYNWEIMDCLFDKGSETLSKQGSDTAIAKEAIRFIREKQPTLTFIAFHEPDTTGHKNGWLSPEYMKQAMAIDRYVGDIRAAVEQSPIAKTAYVIFTADHGGQAKNHGGKTMAEMEVPFVITGPDIRKNHEIRESTMMYDTAATLADLLRQKRPQVWIGRPIPGIRE</sequence>
<dbReference type="PANTHER" id="PTHR10151:SF120">
    <property type="entry name" value="BIS(5'-ADENOSYL)-TRIPHOSPHATASE"/>
    <property type="match status" value="1"/>
</dbReference>
<dbReference type="KEGG" id="agl:PYTT_1782"/>
<accession>A0A1C7P9D8</accession>
<dbReference type="OrthoDB" id="9779418at2"/>
<gene>
    <name evidence="1" type="ORF">PYTT_1782</name>
</gene>
<reference evidence="2" key="1">
    <citation type="submission" date="2016-09" db="EMBL/GenBank/DDBJ databases">
        <authorList>
            <person name="Koehorst J."/>
        </authorList>
    </citation>
    <scope>NUCLEOTIDE SEQUENCE [LARGE SCALE GENOMIC DNA]</scope>
</reference>
<organism evidence="1 2">
    <name type="scientific">Akkermansia glycaniphila</name>
    <dbReference type="NCBI Taxonomy" id="1679444"/>
    <lineage>
        <taxon>Bacteria</taxon>
        <taxon>Pseudomonadati</taxon>
        <taxon>Verrucomicrobiota</taxon>
        <taxon>Verrucomicrobiia</taxon>
        <taxon>Verrucomicrobiales</taxon>
        <taxon>Akkermansiaceae</taxon>
        <taxon>Akkermansia</taxon>
    </lineage>
</organism>
<protein>
    <submittedName>
        <fullName evidence="1">Type i phosphodiesterase / nucleotide pyrophosphatase</fullName>
    </submittedName>
</protein>
<evidence type="ECO:0000313" key="1">
    <source>
        <dbReference type="EMBL" id="SEH92693.1"/>
    </source>
</evidence>
<dbReference type="EMBL" id="LT629973">
    <property type="protein sequence ID" value="SEH92693.1"/>
    <property type="molecule type" value="Genomic_DNA"/>
</dbReference>
<proteinExistence type="predicted"/>
<dbReference type="SUPFAM" id="SSF53649">
    <property type="entry name" value="Alkaline phosphatase-like"/>
    <property type="match status" value="1"/>
</dbReference>
<dbReference type="InterPro" id="IPR002591">
    <property type="entry name" value="Phosphodiest/P_Trfase"/>
</dbReference>
<dbReference type="AlphaFoldDB" id="A0A1C7P9D8"/>
<dbReference type="Pfam" id="PF01663">
    <property type="entry name" value="Phosphodiest"/>
    <property type="match status" value="2"/>
</dbReference>
<dbReference type="InterPro" id="IPR017850">
    <property type="entry name" value="Alkaline_phosphatase_core_sf"/>
</dbReference>
<dbReference type="PROSITE" id="PS51257">
    <property type="entry name" value="PROKAR_LIPOPROTEIN"/>
    <property type="match status" value="1"/>
</dbReference>
<dbReference type="PATRIC" id="fig|1679444.3.peg.1748"/>
<dbReference type="STRING" id="1679444.PYTT_1782"/>
<dbReference type="RefSeq" id="WP_067777753.1">
    <property type="nucleotide sequence ID" value="NZ_LIGX01000041.1"/>
</dbReference>
<dbReference type="PANTHER" id="PTHR10151">
    <property type="entry name" value="ECTONUCLEOTIDE PYROPHOSPHATASE/PHOSPHODIESTERASE"/>
    <property type="match status" value="1"/>
</dbReference>
<evidence type="ECO:0000313" key="2">
    <source>
        <dbReference type="Proteomes" id="UP000176204"/>
    </source>
</evidence>
<keyword evidence="2" id="KW-1185">Reference proteome</keyword>
<name>A0A1C7P9D8_9BACT</name>
<dbReference type="CDD" id="cd00016">
    <property type="entry name" value="ALP_like"/>
    <property type="match status" value="1"/>
</dbReference>
<dbReference type="Proteomes" id="UP000176204">
    <property type="component" value="Chromosome I"/>
</dbReference>
<dbReference type="GO" id="GO:0016787">
    <property type="term" value="F:hydrolase activity"/>
    <property type="evidence" value="ECO:0007669"/>
    <property type="project" value="UniProtKB-ARBA"/>
</dbReference>